<dbReference type="InterPro" id="IPR050742">
    <property type="entry name" value="Helicase_Restrict-Modif_Enz"/>
</dbReference>
<dbReference type="RefSeq" id="WP_413279143.1">
    <property type="nucleotide sequence ID" value="NZ_JBHFNT010000175.1"/>
</dbReference>
<dbReference type="Gene3D" id="3.40.50.300">
    <property type="entry name" value="P-loop containing nucleotide triphosphate hydrolases"/>
    <property type="match status" value="2"/>
</dbReference>
<evidence type="ECO:0000259" key="1">
    <source>
        <dbReference type="PROSITE" id="PS51192"/>
    </source>
</evidence>
<name>A0ABV4WPY5_9CYAN</name>
<keyword evidence="2" id="KW-0547">Nucleotide-binding</keyword>
<sequence>MSNGHRFVEFDRIEGTISDFKPLSEFPDRETIRTRYEKWIGFKLDDPVAQPLLTPYTGGDSAVRYYQDAAIRAVLKKIARSEKEGTPKRALLSLATGSGKTRIAVHLMKRIQDSGQRVKALFVCDRVELREQASRAFSNIFGSNAAVVTSKNPQKNAQVLIATYQTLGVEKEEDDGSFLINNYPENYFSHIIIDECHRSAWGRWSIILRRNPQAVQIGLTATPRIIEVAEQTEEAIEDERITANNIQHFGEPVYEYDMLQGVEDGYLAACEIREGRVQLDFDELSVEDILMYNPKDLDTGLPIAEAEVRQIFQRGKIKSRIFLPNFEQRRCEDLFNYLLETGGAEQKTIIFCMSDRHADLITKNMNNLYVEWCKQNNRNRVEDYAFKCTDKGGGQELIPNFRGSSRSHFIATTVDLLTTGVDVPVVRNIVFFNYINSPITFYQMVGRGTRLAEGKLMFRVYDYTDATRLFGEEFLTKLRTPSRSSGLSRTCGGKPWFWGLGTGD</sequence>
<dbReference type="PANTHER" id="PTHR47396">
    <property type="entry name" value="TYPE I RESTRICTION ENZYME ECOKI R PROTEIN"/>
    <property type="match status" value="1"/>
</dbReference>
<keyword evidence="2" id="KW-0347">Helicase</keyword>
<feature type="domain" description="Helicase ATP-binding" evidence="1">
    <location>
        <begin position="81"/>
        <end position="241"/>
    </location>
</feature>
<keyword evidence="3" id="KW-1185">Reference proteome</keyword>
<evidence type="ECO:0000313" key="2">
    <source>
        <dbReference type="EMBL" id="MFB2836776.1"/>
    </source>
</evidence>
<evidence type="ECO:0000313" key="3">
    <source>
        <dbReference type="Proteomes" id="UP001576780"/>
    </source>
</evidence>
<dbReference type="Pfam" id="PF00271">
    <property type="entry name" value="Helicase_C"/>
    <property type="match status" value="1"/>
</dbReference>
<dbReference type="Proteomes" id="UP001576780">
    <property type="component" value="Unassembled WGS sequence"/>
</dbReference>
<dbReference type="SUPFAM" id="SSF52540">
    <property type="entry name" value="P-loop containing nucleoside triphosphate hydrolases"/>
    <property type="match status" value="2"/>
</dbReference>
<dbReference type="Pfam" id="PF04851">
    <property type="entry name" value="ResIII"/>
    <property type="match status" value="1"/>
</dbReference>
<dbReference type="InterPro" id="IPR027417">
    <property type="entry name" value="P-loop_NTPase"/>
</dbReference>
<dbReference type="PANTHER" id="PTHR47396:SF1">
    <property type="entry name" value="ATP-DEPENDENT HELICASE IRC3-RELATED"/>
    <property type="match status" value="1"/>
</dbReference>
<keyword evidence="2" id="KW-0067">ATP-binding</keyword>
<proteinExistence type="predicted"/>
<gene>
    <name evidence="2" type="ORF">ACE1CA_19785</name>
</gene>
<dbReference type="InterPro" id="IPR014001">
    <property type="entry name" value="Helicase_ATP-bd"/>
</dbReference>
<keyword evidence="2" id="KW-0378">Hydrolase</keyword>
<protein>
    <submittedName>
        <fullName evidence="2">DEAD/DEAH box helicase family protein</fullName>
    </submittedName>
</protein>
<dbReference type="SMART" id="SM00487">
    <property type="entry name" value="DEXDc"/>
    <property type="match status" value="1"/>
</dbReference>
<dbReference type="CDD" id="cd18799">
    <property type="entry name" value="SF2_C_EcoAI-like"/>
    <property type="match status" value="1"/>
</dbReference>
<dbReference type="EMBL" id="JBHFNT010000175">
    <property type="protein sequence ID" value="MFB2836776.1"/>
    <property type="molecule type" value="Genomic_DNA"/>
</dbReference>
<reference evidence="2 3" key="1">
    <citation type="submission" date="2024-09" db="EMBL/GenBank/DDBJ databases">
        <title>Floridaenema gen nov. (Aerosakkonemataceae, Aerosakkonematales ord. nov., Cyanobacteria) from benthic tropical and subtropical fresh waters, with the description of four new species.</title>
        <authorList>
            <person name="Moretto J.A."/>
            <person name="Berthold D.E."/>
            <person name="Lefler F.W."/>
            <person name="Huang I.-S."/>
            <person name="Laughinghouse H. IV."/>
        </authorList>
    </citation>
    <scope>NUCLEOTIDE SEQUENCE [LARGE SCALE GENOMIC DNA]</scope>
    <source>
        <strain evidence="2 3">BLCC-F167</strain>
    </source>
</reference>
<comment type="caution">
    <text evidence="2">The sequence shown here is derived from an EMBL/GenBank/DDBJ whole genome shotgun (WGS) entry which is preliminary data.</text>
</comment>
<accession>A0ABV4WPY5</accession>
<dbReference type="PROSITE" id="PS51192">
    <property type="entry name" value="HELICASE_ATP_BIND_1"/>
    <property type="match status" value="1"/>
</dbReference>
<dbReference type="InterPro" id="IPR006935">
    <property type="entry name" value="Helicase/UvrB_N"/>
</dbReference>
<organism evidence="2 3">
    <name type="scientific">Floridaenema evergladense BLCC-F167</name>
    <dbReference type="NCBI Taxonomy" id="3153639"/>
    <lineage>
        <taxon>Bacteria</taxon>
        <taxon>Bacillati</taxon>
        <taxon>Cyanobacteriota</taxon>
        <taxon>Cyanophyceae</taxon>
        <taxon>Oscillatoriophycideae</taxon>
        <taxon>Aerosakkonematales</taxon>
        <taxon>Aerosakkonemataceae</taxon>
        <taxon>Floridanema</taxon>
        <taxon>Floridanema evergladense</taxon>
    </lineage>
</organism>
<dbReference type="GO" id="GO:0004386">
    <property type="term" value="F:helicase activity"/>
    <property type="evidence" value="ECO:0007669"/>
    <property type="project" value="UniProtKB-KW"/>
</dbReference>
<dbReference type="InterPro" id="IPR001650">
    <property type="entry name" value="Helicase_C-like"/>
</dbReference>